<keyword evidence="3" id="KW-1185">Reference proteome</keyword>
<organism evidence="2 3">
    <name type="scientific">Nonomuraea cypriaca</name>
    <dbReference type="NCBI Taxonomy" id="1187855"/>
    <lineage>
        <taxon>Bacteria</taxon>
        <taxon>Bacillati</taxon>
        <taxon>Actinomycetota</taxon>
        <taxon>Actinomycetes</taxon>
        <taxon>Streptosporangiales</taxon>
        <taxon>Streptosporangiaceae</taxon>
        <taxon>Nonomuraea</taxon>
    </lineage>
</organism>
<evidence type="ECO:0000313" key="3">
    <source>
        <dbReference type="Proteomes" id="UP000605361"/>
    </source>
</evidence>
<feature type="transmembrane region" description="Helical" evidence="1">
    <location>
        <begin position="145"/>
        <end position="165"/>
    </location>
</feature>
<feature type="transmembrane region" description="Helical" evidence="1">
    <location>
        <begin position="53"/>
        <end position="72"/>
    </location>
</feature>
<name>A0A931AGS3_9ACTN</name>
<proteinExistence type="predicted"/>
<accession>A0A931AGS3</accession>
<feature type="transmembrane region" description="Helical" evidence="1">
    <location>
        <begin position="177"/>
        <end position="196"/>
    </location>
</feature>
<dbReference type="AlphaFoldDB" id="A0A931AGS3"/>
<reference evidence="2" key="1">
    <citation type="submission" date="2020-11" db="EMBL/GenBank/DDBJ databases">
        <title>Whole-genome analyses of Nonomuraea sp. K274.</title>
        <authorList>
            <person name="Veyisoglu A."/>
        </authorList>
    </citation>
    <scope>NUCLEOTIDE SEQUENCE</scope>
    <source>
        <strain evidence="2">K274</strain>
    </source>
</reference>
<dbReference type="Proteomes" id="UP000605361">
    <property type="component" value="Unassembled WGS sequence"/>
</dbReference>
<dbReference type="InterPro" id="IPR009339">
    <property type="entry name" value="DUF998"/>
</dbReference>
<keyword evidence="1" id="KW-0472">Membrane</keyword>
<feature type="transmembrane region" description="Helical" evidence="1">
    <location>
        <begin position="79"/>
        <end position="99"/>
    </location>
</feature>
<feature type="transmembrane region" description="Helical" evidence="1">
    <location>
        <begin position="119"/>
        <end position="138"/>
    </location>
</feature>
<evidence type="ECO:0000256" key="1">
    <source>
        <dbReference type="SAM" id="Phobius"/>
    </source>
</evidence>
<evidence type="ECO:0000313" key="2">
    <source>
        <dbReference type="EMBL" id="MBF8192687.1"/>
    </source>
</evidence>
<gene>
    <name evidence="2" type="ORF">ITP53_44810</name>
</gene>
<dbReference type="EMBL" id="JADOGI010000226">
    <property type="protein sequence ID" value="MBF8192687.1"/>
    <property type="molecule type" value="Genomic_DNA"/>
</dbReference>
<feature type="non-terminal residue" evidence="2">
    <location>
        <position position="203"/>
    </location>
</feature>
<dbReference type="Pfam" id="PF06197">
    <property type="entry name" value="DUF998"/>
    <property type="match status" value="1"/>
</dbReference>
<comment type="caution">
    <text evidence="2">The sequence shown here is derived from an EMBL/GenBank/DDBJ whole genome shotgun (WGS) entry which is preliminary data.</text>
</comment>
<keyword evidence="1" id="KW-1133">Transmembrane helix</keyword>
<keyword evidence="1" id="KW-0812">Transmembrane</keyword>
<dbReference type="RefSeq" id="WP_195901573.1">
    <property type="nucleotide sequence ID" value="NZ_JADOGI010000226.1"/>
</dbReference>
<protein>
    <submittedName>
        <fullName evidence="2">DUF998 domain-containing protein</fullName>
    </submittedName>
</protein>
<sequence length="203" mass="21517">MERRLFVLAASAFIVAAVLGSAWITGQFTTPEVDRAHGYVSELAARDQPWTRLFRVCDALSGLACVLGVALVPRVAREWPGWLALAAYGLLIVVAAVFPLDCAPLSDPACRAASFGHRVHPLAGGLATSAVLAAMVVLGSRWRSWVSWLVTWLSLAATVLTVTALATGRGAGIAHRAQLTLIAVWLVYVALHLLVADPCPATQ</sequence>